<evidence type="ECO:0000313" key="3">
    <source>
        <dbReference type="Proteomes" id="UP000028725"/>
    </source>
</evidence>
<comment type="caution">
    <text evidence="2">The sequence shown here is derived from an EMBL/GenBank/DDBJ whole genome shotgun (WGS) entry which is preliminary data.</text>
</comment>
<name>A0A085WMI5_9BACT</name>
<proteinExistence type="predicted"/>
<dbReference type="STRING" id="394096.DB31_6800"/>
<gene>
    <name evidence="2" type="ORF">DB31_6800</name>
</gene>
<dbReference type="RefSeq" id="WP_044187473.1">
    <property type="nucleotide sequence ID" value="NZ_JMCB01000005.1"/>
</dbReference>
<sequence length="604" mass="67896">MQQVLEHLRERQQIFARSSFVGFLRDTRLSPQERLSFLPCLAPLVLGLADLNRTMMGEEPELVPENPQESAHWAAYLSDLQMLGLSSTSDLNGMLRLLWGAEGSFTRKTLFELIDVAANASPVQAQILMRALHTAGSMGLGALEHVARTFEARTGKELVGFRFLRAQLEGASCWATAGQQLPPGSEKEALETVDEVFSHLMGLSNHLLAYALHQLEVKRALIAWEPPSSLTFEEFGIARLQALCEAVGYDASDTETVKRFFSFMSSPWGSQQIGSTPPWKSDITDDHTPYELSLALEDGRPEVRFLMESQSAHGPTTLRSTWEDGIALTERLSQEFGVRLERFNLVKDLFEPVDPRARFALWHAFFLKNGRADIKVYFNPAAQGPERAHAVVQEALERLGLHRVWRCLSEHTLRPDGLDQIIYFSLDLSAHRTARVKIYLAHKDITAEELESVMALAPEYVPGEAWIFCQALKGHTGRVESSRSLLTCLSFTSDEDRPTSVTLHVPVRCHVRNDQEALERIRFLLDPQAHMLLERAVRALAHRRLDTGVGLMQWASMRRQGSQLRTTIYLATEAYGLSAHQEVSPQPQPLLVGTARREFNRAIV</sequence>
<dbReference type="Pfam" id="PF11991">
    <property type="entry name" value="Trp_DMAT"/>
    <property type="match status" value="1"/>
</dbReference>
<dbReference type="OrthoDB" id="513465at2"/>
<dbReference type="SFLD" id="SFLDS00036">
    <property type="entry name" value="Aromatic_Prenyltransferase"/>
    <property type="match status" value="1"/>
</dbReference>
<organism evidence="2 3">
    <name type="scientific">Hyalangium minutum</name>
    <dbReference type="NCBI Taxonomy" id="394096"/>
    <lineage>
        <taxon>Bacteria</taxon>
        <taxon>Pseudomonadati</taxon>
        <taxon>Myxococcota</taxon>
        <taxon>Myxococcia</taxon>
        <taxon>Myxococcales</taxon>
        <taxon>Cystobacterineae</taxon>
        <taxon>Archangiaceae</taxon>
        <taxon>Hyalangium</taxon>
    </lineage>
</organism>
<dbReference type="PANTHER" id="PTHR40627">
    <property type="entry name" value="INDOLE PRENYLTRANSFERASE TDIB-RELATED"/>
    <property type="match status" value="1"/>
</dbReference>
<evidence type="ECO:0000313" key="2">
    <source>
        <dbReference type="EMBL" id="KFE68898.1"/>
    </source>
</evidence>
<accession>A0A085WMI5</accession>
<evidence type="ECO:0000256" key="1">
    <source>
        <dbReference type="ARBA" id="ARBA00022679"/>
    </source>
</evidence>
<reference evidence="2 3" key="1">
    <citation type="submission" date="2014-04" db="EMBL/GenBank/DDBJ databases">
        <title>Genome assembly of Hyalangium minutum DSM 14724.</title>
        <authorList>
            <person name="Sharma G."/>
            <person name="Subramanian S."/>
        </authorList>
    </citation>
    <scope>NUCLEOTIDE SEQUENCE [LARGE SCALE GENOMIC DNA]</scope>
    <source>
        <strain evidence="2 3">DSM 14724</strain>
    </source>
</reference>
<dbReference type="PANTHER" id="PTHR40627:SF4">
    <property type="entry name" value="PRENYLTRANSFERASE ASQH1-RELATED"/>
    <property type="match status" value="1"/>
</dbReference>
<keyword evidence="3" id="KW-1185">Reference proteome</keyword>
<dbReference type="EMBL" id="JMCB01000005">
    <property type="protein sequence ID" value="KFE68898.1"/>
    <property type="molecule type" value="Genomic_DNA"/>
</dbReference>
<keyword evidence="1" id="KW-0808">Transferase</keyword>
<dbReference type="SFLD" id="SFLDG01162">
    <property type="entry name" value="I"/>
    <property type="match status" value="1"/>
</dbReference>
<dbReference type="Proteomes" id="UP000028725">
    <property type="component" value="Unassembled WGS sequence"/>
</dbReference>
<dbReference type="InterPro" id="IPR017795">
    <property type="entry name" value="ABBA_NscD-like"/>
</dbReference>
<protein>
    <submittedName>
        <fullName evidence="2">Uncharacterized protein</fullName>
    </submittedName>
</protein>
<dbReference type="GO" id="GO:0009820">
    <property type="term" value="P:alkaloid metabolic process"/>
    <property type="evidence" value="ECO:0007669"/>
    <property type="project" value="InterPro"/>
</dbReference>
<dbReference type="GO" id="GO:0016765">
    <property type="term" value="F:transferase activity, transferring alkyl or aryl (other than methyl) groups"/>
    <property type="evidence" value="ECO:0007669"/>
    <property type="project" value="InterPro"/>
</dbReference>
<dbReference type="InterPro" id="IPR033964">
    <property type="entry name" value="ABBA"/>
</dbReference>
<dbReference type="AlphaFoldDB" id="A0A085WMI5"/>